<protein>
    <submittedName>
        <fullName evidence="1">Uncharacterized protein</fullName>
    </submittedName>
</protein>
<dbReference type="Proteomes" id="UP001159363">
    <property type="component" value="Chromosome 1"/>
</dbReference>
<dbReference type="EMBL" id="JARBHB010000001">
    <property type="protein sequence ID" value="KAJ8898140.1"/>
    <property type="molecule type" value="Genomic_DNA"/>
</dbReference>
<evidence type="ECO:0000313" key="2">
    <source>
        <dbReference type="Proteomes" id="UP001159363"/>
    </source>
</evidence>
<name>A0ABQ9IN88_9NEOP</name>
<sequence length="368" mass="40601">MHDRRGLGKFIRVGASTGHEHRVTASRTAGTKLTAQLYIIVSNGPWQVVTACFTFNHKLCHTALNAQLIVSFTHNLPCIIGVNLRDGEHRRAVLHLFNLENSNIRWRNTLHWAVNQSFGTTARKRVWLSGRSVLPYTQFRPPCLPTRASHTISPASKRIRGLASILTQAACQSISLVLLSLSPSNLLPLTAHFFHTTQGPRWCSGQTTGLSPRRTGFDSQQGHGNHARRYHWSAGFLWCLPFPPPLHPHADPYSPHFTLNSSQDLDVKSHPNISTFSTSHHSPFGQNSHYHYDNIVACNQTIIVTLTSPVPTLQENSTCSPSITRTLANLSTNWGDSSSTTSSHSLSGMTVTVAVDITEPATFSALQV</sequence>
<comment type="caution">
    <text evidence="1">The sequence shown here is derived from an EMBL/GenBank/DDBJ whole genome shotgun (WGS) entry which is preliminary data.</text>
</comment>
<evidence type="ECO:0000313" key="1">
    <source>
        <dbReference type="EMBL" id="KAJ8898140.1"/>
    </source>
</evidence>
<gene>
    <name evidence="1" type="ORF">PR048_003500</name>
</gene>
<reference evidence="1 2" key="1">
    <citation type="submission" date="2023-02" db="EMBL/GenBank/DDBJ databases">
        <title>LHISI_Scaffold_Assembly.</title>
        <authorList>
            <person name="Stuart O.P."/>
            <person name="Cleave R."/>
            <person name="Magrath M.J.L."/>
            <person name="Mikheyev A.S."/>
        </authorList>
    </citation>
    <scope>NUCLEOTIDE SEQUENCE [LARGE SCALE GENOMIC DNA]</scope>
    <source>
        <strain evidence="1">Daus_M_001</strain>
        <tissue evidence="1">Leg muscle</tissue>
    </source>
</reference>
<proteinExistence type="predicted"/>
<organism evidence="1 2">
    <name type="scientific">Dryococelus australis</name>
    <dbReference type="NCBI Taxonomy" id="614101"/>
    <lineage>
        <taxon>Eukaryota</taxon>
        <taxon>Metazoa</taxon>
        <taxon>Ecdysozoa</taxon>
        <taxon>Arthropoda</taxon>
        <taxon>Hexapoda</taxon>
        <taxon>Insecta</taxon>
        <taxon>Pterygota</taxon>
        <taxon>Neoptera</taxon>
        <taxon>Polyneoptera</taxon>
        <taxon>Phasmatodea</taxon>
        <taxon>Verophasmatodea</taxon>
        <taxon>Anareolatae</taxon>
        <taxon>Phasmatidae</taxon>
        <taxon>Eurycanthinae</taxon>
        <taxon>Dryococelus</taxon>
    </lineage>
</organism>
<accession>A0ABQ9IN88</accession>
<keyword evidence="2" id="KW-1185">Reference proteome</keyword>